<dbReference type="InterPro" id="IPR002104">
    <property type="entry name" value="Integrase_catalytic"/>
</dbReference>
<keyword evidence="1" id="KW-0233">DNA recombination</keyword>
<evidence type="ECO:0000259" key="2">
    <source>
        <dbReference type="PROSITE" id="PS51898"/>
    </source>
</evidence>
<name>A0ABP8PNR8_9ACTN</name>
<accession>A0ABP8PNR8</accession>
<dbReference type="Gene3D" id="1.10.443.10">
    <property type="entry name" value="Intergrase catalytic core"/>
    <property type="match status" value="1"/>
</dbReference>
<proteinExistence type="predicted"/>
<sequence length="128" mass="14707">MGRCRCSYCRGAYARYRAMRRAAGKDHPRLRRGLDTDGHIPRDWFREQVWDPAVRAADIDRRVRVRDLRHAHASWVLAGGADLQIVRERLGHAGLRATERYLHTLPDADDTALAAFARTRTRVFRAAS</sequence>
<protein>
    <recommendedName>
        <fullName evidence="2">Tyr recombinase domain-containing protein</fullName>
    </recommendedName>
</protein>
<gene>
    <name evidence="3" type="ORF">GCM10023191_023020</name>
</gene>
<dbReference type="InterPro" id="IPR011010">
    <property type="entry name" value="DNA_brk_join_enz"/>
</dbReference>
<evidence type="ECO:0000256" key="1">
    <source>
        <dbReference type="ARBA" id="ARBA00023172"/>
    </source>
</evidence>
<dbReference type="SUPFAM" id="SSF56349">
    <property type="entry name" value="DNA breaking-rejoining enzymes"/>
    <property type="match status" value="1"/>
</dbReference>
<dbReference type="PROSITE" id="PS51898">
    <property type="entry name" value="TYR_RECOMBINASE"/>
    <property type="match status" value="1"/>
</dbReference>
<dbReference type="RefSeq" id="WP_425550898.1">
    <property type="nucleotide sequence ID" value="NZ_BAABHF010000016.1"/>
</dbReference>
<feature type="domain" description="Tyr recombinase" evidence="2">
    <location>
        <begin position="1"/>
        <end position="114"/>
    </location>
</feature>
<evidence type="ECO:0000313" key="4">
    <source>
        <dbReference type="Proteomes" id="UP001500503"/>
    </source>
</evidence>
<organism evidence="3 4">
    <name type="scientific">Actinoallomurus oryzae</name>
    <dbReference type="NCBI Taxonomy" id="502180"/>
    <lineage>
        <taxon>Bacteria</taxon>
        <taxon>Bacillati</taxon>
        <taxon>Actinomycetota</taxon>
        <taxon>Actinomycetes</taxon>
        <taxon>Streptosporangiales</taxon>
        <taxon>Thermomonosporaceae</taxon>
        <taxon>Actinoallomurus</taxon>
    </lineage>
</organism>
<dbReference type="Pfam" id="PF00589">
    <property type="entry name" value="Phage_integrase"/>
    <property type="match status" value="1"/>
</dbReference>
<evidence type="ECO:0000313" key="3">
    <source>
        <dbReference type="EMBL" id="GAA4490601.1"/>
    </source>
</evidence>
<dbReference type="InterPro" id="IPR013762">
    <property type="entry name" value="Integrase-like_cat_sf"/>
</dbReference>
<comment type="caution">
    <text evidence="3">The sequence shown here is derived from an EMBL/GenBank/DDBJ whole genome shotgun (WGS) entry which is preliminary data.</text>
</comment>
<reference evidence="4" key="1">
    <citation type="journal article" date="2019" name="Int. J. Syst. Evol. Microbiol.">
        <title>The Global Catalogue of Microorganisms (GCM) 10K type strain sequencing project: providing services to taxonomists for standard genome sequencing and annotation.</title>
        <authorList>
            <consortium name="The Broad Institute Genomics Platform"/>
            <consortium name="The Broad Institute Genome Sequencing Center for Infectious Disease"/>
            <person name="Wu L."/>
            <person name="Ma J."/>
        </authorList>
    </citation>
    <scope>NUCLEOTIDE SEQUENCE [LARGE SCALE GENOMIC DNA]</scope>
    <source>
        <strain evidence="4">JCM 17933</strain>
    </source>
</reference>
<keyword evidence="4" id="KW-1185">Reference proteome</keyword>
<dbReference type="Proteomes" id="UP001500503">
    <property type="component" value="Unassembled WGS sequence"/>
</dbReference>
<dbReference type="EMBL" id="BAABHF010000016">
    <property type="protein sequence ID" value="GAA4490601.1"/>
    <property type="molecule type" value="Genomic_DNA"/>
</dbReference>